<evidence type="ECO:0000313" key="2">
    <source>
        <dbReference type="Proteomes" id="UP000604046"/>
    </source>
</evidence>
<dbReference type="PANTHER" id="PTHR11183">
    <property type="entry name" value="GLYCOGENIN SUBFAMILY MEMBER"/>
    <property type="match status" value="1"/>
</dbReference>
<organism evidence="1 2">
    <name type="scientific">Symbiodinium natans</name>
    <dbReference type="NCBI Taxonomy" id="878477"/>
    <lineage>
        <taxon>Eukaryota</taxon>
        <taxon>Sar</taxon>
        <taxon>Alveolata</taxon>
        <taxon>Dinophyceae</taxon>
        <taxon>Suessiales</taxon>
        <taxon>Symbiodiniaceae</taxon>
        <taxon>Symbiodinium</taxon>
    </lineage>
</organism>
<keyword evidence="2" id="KW-1185">Reference proteome</keyword>
<evidence type="ECO:0000313" key="1">
    <source>
        <dbReference type="EMBL" id="CAE7407564.1"/>
    </source>
</evidence>
<dbReference type="SUPFAM" id="SSF53448">
    <property type="entry name" value="Nucleotide-diphospho-sugar transferases"/>
    <property type="match status" value="1"/>
</dbReference>
<dbReference type="InterPro" id="IPR029044">
    <property type="entry name" value="Nucleotide-diphossugar_trans"/>
</dbReference>
<protein>
    <submittedName>
        <fullName evidence="1">Uncharacterized protein</fullName>
    </submittedName>
</protein>
<name>A0A812QWW3_9DINO</name>
<reference evidence="1" key="1">
    <citation type="submission" date="2021-02" db="EMBL/GenBank/DDBJ databases">
        <authorList>
            <person name="Dougan E. K."/>
            <person name="Rhodes N."/>
            <person name="Thang M."/>
            <person name="Chan C."/>
        </authorList>
    </citation>
    <scope>NUCLEOTIDE SEQUENCE</scope>
</reference>
<accession>A0A812QWW3</accession>
<gene>
    <name evidence="1" type="ORF">SNAT2548_LOCUS22173</name>
</gene>
<dbReference type="EMBL" id="CAJNDS010002277">
    <property type="protein sequence ID" value="CAE7407564.1"/>
    <property type="molecule type" value="Genomic_DNA"/>
</dbReference>
<dbReference type="AlphaFoldDB" id="A0A812QWW3"/>
<dbReference type="OrthoDB" id="436204at2759"/>
<dbReference type="Proteomes" id="UP000604046">
    <property type="component" value="Unassembled WGS sequence"/>
</dbReference>
<sequence>MAGQHFGRSSTRQKAFDSALDTAESSLRRLLRWFQPRSTGASLPASRLVAGILIAGDVVLPRLERLQRRVAKLHLRMQRATSLLDDGTYAVADSILEQGSLIAEAAFVTALYLQLGDRRLRTQPRMPKVDVEQEAWVVLLWGGNGRKAERRAFLYSEAIRTLAFSARRAEAPGSRRPFIVLAVGELPRASVQELEADGLEVRDIAEMNQSLPALDKLLHSARHGAGAWFAERGLPPSFPQLAAWALPFRRVVILDADTLVLENCDELFDLGAVAVASGYEIHQEQLDLSRHDGSRTYMINAGVISLRPDPQFLRYMQAVAAADAFRGRVEHYAEGATPTFQQFLDIFLLEASDRRGFAHWDAGRFRGCASRAERGRAGTVWAPIKVDEDLIPSWKLTNLDHCRLPLDFHFQADFAHVFWMTTAALEDAVMQGTSEAQAETPA</sequence>
<comment type="caution">
    <text evidence="1">The sequence shown here is derived from an EMBL/GenBank/DDBJ whole genome shotgun (WGS) entry which is preliminary data.</text>
</comment>
<dbReference type="Gene3D" id="3.90.550.10">
    <property type="entry name" value="Spore Coat Polysaccharide Biosynthesis Protein SpsA, Chain A"/>
    <property type="match status" value="1"/>
</dbReference>
<dbReference type="InterPro" id="IPR050587">
    <property type="entry name" value="GNT1/Glycosyltrans_8"/>
</dbReference>
<proteinExistence type="predicted"/>